<comment type="caution">
    <text evidence="3">The sequence shown here is derived from an EMBL/GenBank/DDBJ whole genome shotgun (WGS) entry which is preliminary data.</text>
</comment>
<feature type="compositionally biased region" description="Polar residues" evidence="1">
    <location>
        <begin position="18"/>
        <end position="33"/>
    </location>
</feature>
<protein>
    <submittedName>
        <fullName evidence="3">Uncharacterized protein</fullName>
    </submittedName>
</protein>
<dbReference type="PANTHER" id="PTHR37490:SF3">
    <property type="entry name" value="DUF3431 DOMAIN CONTAINING PROTEIN"/>
    <property type="match status" value="1"/>
</dbReference>
<dbReference type="PANTHER" id="PTHR37490">
    <property type="entry name" value="EXPRESSED PROTEIN"/>
    <property type="match status" value="1"/>
</dbReference>
<keyword evidence="2" id="KW-0812">Transmembrane</keyword>
<organism evidence="3 4">
    <name type="scientific">Xylaria bambusicola</name>
    <dbReference type="NCBI Taxonomy" id="326684"/>
    <lineage>
        <taxon>Eukaryota</taxon>
        <taxon>Fungi</taxon>
        <taxon>Dikarya</taxon>
        <taxon>Ascomycota</taxon>
        <taxon>Pezizomycotina</taxon>
        <taxon>Sordariomycetes</taxon>
        <taxon>Xylariomycetidae</taxon>
        <taxon>Xylariales</taxon>
        <taxon>Xylariaceae</taxon>
        <taxon>Xylaria</taxon>
    </lineage>
</organism>
<feature type="transmembrane region" description="Helical" evidence="2">
    <location>
        <begin position="46"/>
        <end position="64"/>
    </location>
</feature>
<sequence>MKRCVDQAASNPRPRQAPESNKQLLRTNASTTDRPPAMSMRSSRRLLVTIIVATTIFLLFGLHHRETLIRPLNRDEISQADPEQQPELQRPEHENASSNPTSAVIVQPSSKGTGASESSIKGGEMAPSKSDHDLELVVASVKAEDKTWFHRYLPTWHKNIYVADDPLAPLTVPRNKGREAMVYLTYIIDRYDSLPHATLFVHASRFAWHNDDPDYDALPTLLHFRLPYLREQGYVNLRCVWTIGCPAEIRPEADEQAKNTAEKIQAKHIYKEAFEELFPGVEVPEMVAVSCCSQFAVTRDTIRSRTKEEYVRYREWLLNTELDDALNGRVFEFAWHIIFGKEAVHCPSPADCYCNVFGLCDLSVCRNDGCEGRYVLPPYSTLPNGWPLVGWEQEERNFTGPL</sequence>
<accession>A0AAN7Z1R1</accession>
<feature type="region of interest" description="Disordered" evidence="1">
    <location>
        <begin position="73"/>
        <end position="128"/>
    </location>
</feature>
<evidence type="ECO:0000256" key="1">
    <source>
        <dbReference type="SAM" id="MobiDB-lite"/>
    </source>
</evidence>
<gene>
    <name evidence="3" type="ORF">RRF57_002387</name>
</gene>
<feature type="compositionally biased region" description="Polar residues" evidence="1">
    <location>
        <begin position="96"/>
        <end position="119"/>
    </location>
</feature>
<keyword evidence="4" id="KW-1185">Reference proteome</keyword>
<name>A0AAN7Z1R1_9PEZI</name>
<dbReference type="Pfam" id="PF11913">
    <property type="entry name" value="DUF3431"/>
    <property type="match status" value="1"/>
</dbReference>
<dbReference type="EMBL" id="JAWHQM010000004">
    <property type="protein sequence ID" value="KAK5626672.1"/>
    <property type="molecule type" value="Genomic_DNA"/>
</dbReference>
<dbReference type="InterPro" id="IPR021838">
    <property type="entry name" value="DUF3431"/>
</dbReference>
<evidence type="ECO:0000256" key="2">
    <source>
        <dbReference type="SAM" id="Phobius"/>
    </source>
</evidence>
<evidence type="ECO:0000313" key="3">
    <source>
        <dbReference type="EMBL" id="KAK5626672.1"/>
    </source>
</evidence>
<proteinExistence type="predicted"/>
<keyword evidence="2" id="KW-0472">Membrane</keyword>
<dbReference type="AlphaFoldDB" id="A0AAN7Z1R1"/>
<evidence type="ECO:0000313" key="4">
    <source>
        <dbReference type="Proteomes" id="UP001305414"/>
    </source>
</evidence>
<dbReference type="Proteomes" id="UP001305414">
    <property type="component" value="Unassembled WGS sequence"/>
</dbReference>
<feature type="region of interest" description="Disordered" evidence="1">
    <location>
        <begin position="1"/>
        <end position="40"/>
    </location>
</feature>
<keyword evidence="2" id="KW-1133">Transmembrane helix</keyword>
<reference evidence="3 4" key="1">
    <citation type="submission" date="2023-10" db="EMBL/GenBank/DDBJ databases">
        <title>Draft genome sequence of Xylaria bambusicola isolate GMP-LS, the root and basal stem rot pathogen of sugarcane in Indonesia.</title>
        <authorList>
            <person name="Selvaraj P."/>
            <person name="Muralishankar V."/>
            <person name="Muruganantham S."/>
            <person name="Sp S."/>
            <person name="Haryani S."/>
            <person name="Lau K.J.X."/>
            <person name="Naqvi N.I."/>
        </authorList>
    </citation>
    <scope>NUCLEOTIDE SEQUENCE [LARGE SCALE GENOMIC DNA]</scope>
    <source>
        <strain evidence="3">GMP-LS</strain>
    </source>
</reference>